<sequence>MKNSLFQRFYLLVILLFLSIFLTFFTPLDLQSFSLKDVLSYSFPSNLVVSPQGDIVAWVFNSEGKRNIWIAEGPDYKVRQLTYYSQDDGQELGELSFNADGTIIVYVKGGSANRAGEYPNPTSNPEGTEQAIWAIKAEGGEPWRIDQGSRPAPSPVGNKVVYGFKGKIYLASLDDSLKPKLLFKARGRNASPQWSPEGSKIAFVSYREDHNFIGIYDFKNKSICWLFPSVDRDGYPIWSPCGKYIAFIRFPGSASRSFWRGEKFSLMVADIESGEAREIWKCPNKTGGFSQYYPAQTLKWAADGHLVFYSEHEDWMHLYSISVETGKVTCLSPGKYEVEESFLSSDRKTLIFNSNSGDIDRRHLWSTPVSGGKAKLLTHGEGIEWSPVLTSRSKDLVFLCSTAFQTASPAVMSLKGKNRRLIAPEAIPKEFPIKELVEPEQVVFKAPDGLKIQGQLFIPKGAKEGDSLPAVIFMHGGPIRQMLLGWHMRGYYHRAYAMNQYLANQGYIVLSVNFRTGIGYGYAFRNALDQGPRGASEYQDIVAAGRYLQRRPEVNPNKIGLWGGSYGGYLTALGLARDSELFAAGVDLHGVHDWSLRAKRRNGGGWGISGEDMMSSAYQSSPVADVYFWTSPVLFIHGDDDRNVDFIQTTDLVQRLRNLGKAHIELLIFPDEVHGFLRHDVWLKVYESSADFFERFLKNKKQGTESKK</sequence>
<dbReference type="InterPro" id="IPR050278">
    <property type="entry name" value="Serine_Prot_S9B/DPPIV"/>
</dbReference>
<name>A0A0S7XNT4_UNCSA</name>
<evidence type="ECO:0000256" key="1">
    <source>
        <dbReference type="ARBA" id="ARBA00022670"/>
    </source>
</evidence>
<dbReference type="PANTHER" id="PTHR11731">
    <property type="entry name" value="PROTEASE FAMILY S9B,C DIPEPTIDYL-PEPTIDASE IV-RELATED"/>
    <property type="match status" value="1"/>
</dbReference>
<comment type="function">
    <text evidence="6">This enzyme catalyzes the hydrolysis of the N-terminal peptide bond of an N-acetylated peptide to generate an N-acetylated amino acid and a peptide with a free N-terminus. It preferentially cleaves off Ac-Ala, Ac-Met and Ac-Ser. Also, involved in the degradation of oxidized and glycated proteins.</text>
</comment>
<dbReference type="InterPro" id="IPR002469">
    <property type="entry name" value="Peptidase_S9B_N"/>
</dbReference>
<dbReference type="PATRIC" id="fig|1703775.3.peg.1840"/>
<dbReference type="InterPro" id="IPR011042">
    <property type="entry name" value="6-blade_b-propeller_TolB-like"/>
</dbReference>
<reference evidence="10 11" key="1">
    <citation type="journal article" date="2015" name="Microbiome">
        <title>Genomic resolution of linkages in carbon, nitrogen, and sulfur cycling among widespread estuary sediment bacteria.</title>
        <authorList>
            <person name="Baker B.J."/>
            <person name="Lazar C.S."/>
            <person name="Teske A.P."/>
            <person name="Dick G.J."/>
        </authorList>
    </citation>
    <scope>NUCLEOTIDE SEQUENCE [LARGE SCALE GENOMIC DNA]</scope>
    <source>
        <strain evidence="10">DG_54_3</strain>
    </source>
</reference>
<keyword evidence="7" id="KW-1133">Transmembrane helix</keyword>
<keyword evidence="1" id="KW-0645">Protease</keyword>
<dbReference type="PANTHER" id="PTHR11731:SF193">
    <property type="entry name" value="DIPEPTIDYL PEPTIDASE 9"/>
    <property type="match status" value="1"/>
</dbReference>
<evidence type="ECO:0000256" key="7">
    <source>
        <dbReference type="SAM" id="Phobius"/>
    </source>
</evidence>
<evidence type="ECO:0000256" key="2">
    <source>
        <dbReference type="ARBA" id="ARBA00022801"/>
    </source>
</evidence>
<evidence type="ECO:0000313" key="11">
    <source>
        <dbReference type="Proteomes" id="UP000051861"/>
    </source>
</evidence>
<evidence type="ECO:0000259" key="9">
    <source>
        <dbReference type="Pfam" id="PF00930"/>
    </source>
</evidence>
<accession>A0A0S7XNT4</accession>
<dbReference type="GO" id="GO:0006508">
    <property type="term" value="P:proteolysis"/>
    <property type="evidence" value="ECO:0007669"/>
    <property type="project" value="UniProtKB-KW"/>
</dbReference>
<dbReference type="EMBL" id="LIZX01000196">
    <property type="protein sequence ID" value="KPJ64157.1"/>
    <property type="molecule type" value="Genomic_DNA"/>
</dbReference>
<comment type="caution">
    <text evidence="10">The sequence shown here is derived from an EMBL/GenBank/DDBJ whole genome shotgun (WGS) entry which is preliminary data.</text>
</comment>
<feature type="domain" description="Dipeptidylpeptidase IV N-terminal" evidence="9">
    <location>
        <begin position="268"/>
        <end position="399"/>
    </location>
</feature>
<dbReference type="Proteomes" id="UP000051861">
    <property type="component" value="Unassembled WGS sequence"/>
</dbReference>
<gene>
    <name evidence="10" type="ORF">AMJ44_13285</name>
</gene>
<keyword evidence="7" id="KW-0812">Transmembrane</keyword>
<feature type="domain" description="Peptidase S9 prolyl oligopeptidase catalytic" evidence="8">
    <location>
        <begin position="499"/>
        <end position="699"/>
    </location>
</feature>
<dbReference type="Pfam" id="PF00326">
    <property type="entry name" value="Peptidase_S9"/>
    <property type="match status" value="1"/>
</dbReference>
<dbReference type="SUPFAM" id="SSF53474">
    <property type="entry name" value="alpha/beta-Hydrolases"/>
    <property type="match status" value="1"/>
</dbReference>
<dbReference type="PROSITE" id="PS00708">
    <property type="entry name" value="PRO_ENDOPEP_SER"/>
    <property type="match status" value="1"/>
</dbReference>
<proteinExistence type="predicted"/>
<keyword evidence="2" id="KW-0378">Hydrolase</keyword>
<dbReference type="InterPro" id="IPR029058">
    <property type="entry name" value="AB_hydrolase_fold"/>
</dbReference>
<dbReference type="AlphaFoldDB" id="A0A0S7XNT4"/>
<feature type="transmembrane region" description="Helical" evidence="7">
    <location>
        <begin position="9"/>
        <end position="28"/>
    </location>
</feature>
<dbReference type="SUPFAM" id="SSF82171">
    <property type="entry name" value="DPP6 N-terminal domain-like"/>
    <property type="match status" value="1"/>
</dbReference>
<evidence type="ECO:0000259" key="8">
    <source>
        <dbReference type="Pfam" id="PF00326"/>
    </source>
</evidence>
<evidence type="ECO:0000256" key="4">
    <source>
        <dbReference type="ARBA" id="ARBA00032284"/>
    </source>
</evidence>
<dbReference type="InterPro" id="IPR011659">
    <property type="entry name" value="WD40"/>
</dbReference>
<dbReference type="Pfam" id="PF00930">
    <property type="entry name" value="DPPIV_N"/>
    <property type="match status" value="1"/>
</dbReference>
<dbReference type="Gene3D" id="3.40.50.1820">
    <property type="entry name" value="alpha/beta hydrolase"/>
    <property type="match status" value="1"/>
</dbReference>
<dbReference type="InterPro" id="IPR002471">
    <property type="entry name" value="Pept_S9_AS"/>
</dbReference>
<dbReference type="GO" id="GO:0008239">
    <property type="term" value="F:dipeptidyl-peptidase activity"/>
    <property type="evidence" value="ECO:0007669"/>
    <property type="project" value="TreeGrafter"/>
</dbReference>
<protein>
    <recommendedName>
        <fullName evidence="5">Acyl-peptide hydrolase</fullName>
    </recommendedName>
    <alternativeName>
        <fullName evidence="4">Acylaminoacyl-peptidase</fullName>
    </alternativeName>
</protein>
<dbReference type="Gene3D" id="2.120.10.30">
    <property type="entry name" value="TolB, C-terminal domain"/>
    <property type="match status" value="1"/>
</dbReference>
<keyword evidence="7" id="KW-0472">Membrane</keyword>
<dbReference type="GO" id="GO:0004252">
    <property type="term" value="F:serine-type endopeptidase activity"/>
    <property type="evidence" value="ECO:0007669"/>
    <property type="project" value="InterPro"/>
</dbReference>
<evidence type="ECO:0000256" key="6">
    <source>
        <dbReference type="ARBA" id="ARBA00045885"/>
    </source>
</evidence>
<dbReference type="InterPro" id="IPR001375">
    <property type="entry name" value="Peptidase_S9_cat"/>
</dbReference>
<organism evidence="10 11">
    <name type="scientific">candidate division WOR-1 bacterium DG_54_3</name>
    <dbReference type="NCBI Taxonomy" id="1703775"/>
    <lineage>
        <taxon>Bacteria</taxon>
        <taxon>Bacillati</taxon>
        <taxon>Saganbacteria</taxon>
    </lineage>
</organism>
<evidence type="ECO:0000313" key="10">
    <source>
        <dbReference type="EMBL" id="KPJ64157.1"/>
    </source>
</evidence>
<evidence type="ECO:0000256" key="5">
    <source>
        <dbReference type="ARBA" id="ARBA00032596"/>
    </source>
</evidence>
<dbReference type="Pfam" id="PF07676">
    <property type="entry name" value="PD40"/>
    <property type="match status" value="1"/>
</dbReference>
<evidence type="ECO:0000256" key="3">
    <source>
        <dbReference type="ARBA" id="ARBA00022990"/>
    </source>
</evidence>
<keyword evidence="3" id="KW-0007">Acetylation</keyword>